<keyword evidence="1" id="KW-0812">Transmembrane</keyword>
<keyword evidence="1" id="KW-0472">Membrane</keyword>
<evidence type="ECO:0000256" key="1">
    <source>
        <dbReference type="SAM" id="Phobius"/>
    </source>
</evidence>
<dbReference type="AlphaFoldDB" id="A0A1I7Z5F4"/>
<reference evidence="3" key="1">
    <citation type="submission" date="2016-11" db="UniProtKB">
        <authorList>
            <consortium name="WormBaseParasite"/>
        </authorList>
    </citation>
    <scope>IDENTIFICATION</scope>
</reference>
<keyword evidence="1" id="KW-1133">Transmembrane helix</keyword>
<dbReference type="WBParaSite" id="L893_g22945.t2">
    <property type="protein sequence ID" value="L893_g22945.t2"/>
    <property type="gene ID" value="L893_g22945"/>
</dbReference>
<evidence type="ECO:0000313" key="3">
    <source>
        <dbReference type="WBParaSite" id="L893_g22945.t2"/>
    </source>
</evidence>
<keyword evidence="2" id="KW-1185">Reference proteome</keyword>
<organism evidence="2 3">
    <name type="scientific">Steinernema glaseri</name>
    <dbReference type="NCBI Taxonomy" id="37863"/>
    <lineage>
        <taxon>Eukaryota</taxon>
        <taxon>Metazoa</taxon>
        <taxon>Ecdysozoa</taxon>
        <taxon>Nematoda</taxon>
        <taxon>Chromadorea</taxon>
        <taxon>Rhabditida</taxon>
        <taxon>Tylenchina</taxon>
        <taxon>Panagrolaimomorpha</taxon>
        <taxon>Strongyloidoidea</taxon>
        <taxon>Steinernematidae</taxon>
        <taxon>Steinernema</taxon>
    </lineage>
</organism>
<sequence>MERPHHNHSLSPEQQRCVESYSYMTPWAAVIAMFAVYTLALLWFCKRRLLSQLVLADETIRVPRICYASIGNVELPRRLENIGSFLLTYGSQLRRSPREHGLRDKGWMVR</sequence>
<protein>
    <submittedName>
        <fullName evidence="3">MOSC_N domain-containing protein</fullName>
    </submittedName>
</protein>
<proteinExistence type="predicted"/>
<evidence type="ECO:0000313" key="2">
    <source>
        <dbReference type="Proteomes" id="UP000095287"/>
    </source>
</evidence>
<accession>A0A1I7Z5F4</accession>
<name>A0A1I7Z5F4_9BILA</name>
<dbReference type="Proteomes" id="UP000095287">
    <property type="component" value="Unplaced"/>
</dbReference>
<feature type="transmembrane region" description="Helical" evidence="1">
    <location>
        <begin position="27"/>
        <end position="45"/>
    </location>
</feature>